<keyword evidence="1" id="KW-1133">Transmembrane helix</keyword>
<keyword evidence="2" id="KW-0614">Plasmid</keyword>
<dbReference type="EMBL" id="CP085043">
    <property type="protein sequence ID" value="UZF14031.1"/>
    <property type="molecule type" value="Genomic_DNA"/>
</dbReference>
<dbReference type="AlphaFoldDB" id="A0A0S4WZU8"/>
<dbReference type="RefSeq" id="WP_118870933.1">
    <property type="nucleotide sequence ID" value="NZ_CP022760.1"/>
</dbReference>
<evidence type="ECO:0000256" key="1">
    <source>
        <dbReference type="SAM" id="Phobius"/>
    </source>
</evidence>
<evidence type="ECO:0000313" key="4">
    <source>
        <dbReference type="EMBL" id="UZF14031.1"/>
    </source>
</evidence>
<evidence type="ECO:0000313" key="5">
    <source>
        <dbReference type="Proteomes" id="UP000261758"/>
    </source>
</evidence>
<reference evidence="4" key="3">
    <citation type="submission" date="2021-10" db="EMBL/GenBank/DDBJ databases">
        <title>Complete genome sequences of five Ralstonia solancearum strains isolated from sunflower.</title>
        <authorList>
            <person name="She X."/>
            <person name="He Z."/>
        </authorList>
    </citation>
    <scope>NUCLEOTIDE SEQUENCE</scope>
    <source>
        <strain evidence="4">RS638</strain>
    </source>
</reference>
<proteinExistence type="predicted"/>
<dbReference type="OrthoDB" id="9967210at2"/>
<reference evidence="2 5" key="2">
    <citation type="submission" date="2017-08" db="EMBL/GenBank/DDBJ databases">
        <title>Genome sequences of Ralstonia solanacearum Species Complex (RSSC) isolated from Potato bacterial wilts in Korea.</title>
        <authorList>
            <person name="Cho H."/>
            <person name="Song E.-S."/>
            <person name="Lee Y.K."/>
            <person name="Lee S."/>
            <person name="Lee S.-W."/>
            <person name="Jo A."/>
            <person name="Kim J.-G."/>
            <person name="Hwang I."/>
        </authorList>
    </citation>
    <scope>NUCLEOTIDE SEQUENCE [LARGE SCALE GENOMIC DNA]</scope>
    <source>
        <strain evidence="2 5">T98</strain>
        <plasmid evidence="2 5">unnamed</plasmid>
    </source>
</reference>
<sequence length="131" mass="14265">MKHTSSADAHQLQRQITDDAQVDLRGVNANGSTQASRAATYAKKARTPGPADSYLAGHHDYVVAQTYAFGVLIVVLSLITAAAMLAAKRPEHMERAACWIVGILIDWRTWALLTVGLVVVAVVYILLQPRR</sequence>
<evidence type="ECO:0008006" key="6">
    <source>
        <dbReference type="Google" id="ProtNLM"/>
    </source>
</evidence>
<accession>A0A0S4WZU8</accession>
<keyword evidence="1" id="KW-0812">Transmembrane</keyword>
<feature type="transmembrane region" description="Helical" evidence="1">
    <location>
        <begin position="67"/>
        <end position="87"/>
    </location>
</feature>
<dbReference type="EMBL" id="CP022760">
    <property type="protein sequence ID" value="AXV84794.1"/>
    <property type="molecule type" value="Genomic_DNA"/>
</dbReference>
<gene>
    <name evidence="2" type="ORF">CJO77_23830</name>
    <name evidence="4" type="ORF">LH706_13460</name>
    <name evidence="3" type="ORF">RUN215_v1_1070008</name>
</gene>
<name>A0A0S4WZU8_RALSL</name>
<dbReference type="EMBL" id="LN899820">
    <property type="protein sequence ID" value="CUV57003.1"/>
    <property type="molecule type" value="Genomic_DNA"/>
</dbReference>
<evidence type="ECO:0000313" key="3">
    <source>
        <dbReference type="EMBL" id="CUV57003.1"/>
    </source>
</evidence>
<organism evidence="3">
    <name type="scientific">Ralstonia solanacearum</name>
    <name type="common">Pseudomonas solanacearum</name>
    <dbReference type="NCBI Taxonomy" id="305"/>
    <lineage>
        <taxon>Bacteria</taxon>
        <taxon>Pseudomonadati</taxon>
        <taxon>Pseudomonadota</taxon>
        <taxon>Betaproteobacteria</taxon>
        <taxon>Burkholderiales</taxon>
        <taxon>Burkholderiaceae</taxon>
        <taxon>Ralstonia</taxon>
        <taxon>Ralstonia solanacearum species complex</taxon>
    </lineage>
</organism>
<dbReference type="Proteomes" id="UP000261758">
    <property type="component" value="Plasmid unnamed"/>
</dbReference>
<protein>
    <recommendedName>
        <fullName evidence="6">Transmembrane protein</fullName>
    </recommendedName>
</protein>
<feature type="transmembrane region" description="Helical" evidence="1">
    <location>
        <begin position="107"/>
        <end position="127"/>
    </location>
</feature>
<keyword evidence="1" id="KW-0472">Membrane</keyword>
<geneLocation type="plasmid" evidence="2 5">
    <name>unnamed</name>
</geneLocation>
<evidence type="ECO:0000313" key="2">
    <source>
        <dbReference type="EMBL" id="AXV84794.1"/>
    </source>
</evidence>
<reference evidence="3" key="1">
    <citation type="submission" date="2015-10" db="EMBL/GenBank/DDBJ databases">
        <authorList>
            <person name="Gilbert D.G."/>
        </authorList>
    </citation>
    <scope>NUCLEOTIDE SEQUENCE</scope>
    <source>
        <strain evidence="3">Phyl III-seqv23</strain>
    </source>
</reference>